<keyword evidence="2" id="KW-1185">Reference proteome</keyword>
<proteinExistence type="predicted"/>
<organism evidence="1 2">
    <name type="scientific">Sesamum alatum</name>
    <dbReference type="NCBI Taxonomy" id="300844"/>
    <lineage>
        <taxon>Eukaryota</taxon>
        <taxon>Viridiplantae</taxon>
        <taxon>Streptophyta</taxon>
        <taxon>Embryophyta</taxon>
        <taxon>Tracheophyta</taxon>
        <taxon>Spermatophyta</taxon>
        <taxon>Magnoliopsida</taxon>
        <taxon>eudicotyledons</taxon>
        <taxon>Gunneridae</taxon>
        <taxon>Pentapetalae</taxon>
        <taxon>asterids</taxon>
        <taxon>lamiids</taxon>
        <taxon>Lamiales</taxon>
        <taxon>Pedaliaceae</taxon>
        <taxon>Sesamum</taxon>
    </lineage>
</organism>
<accession>A0AAE2CXN7</accession>
<evidence type="ECO:0000313" key="2">
    <source>
        <dbReference type="Proteomes" id="UP001293254"/>
    </source>
</evidence>
<dbReference type="AlphaFoldDB" id="A0AAE2CXN7"/>
<gene>
    <name evidence="1" type="ORF">Salat_0157200</name>
</gene>
<dbReference type="EMBL" id="JACGWO010000001">
    <property type="protein sequence ID" value="KAK4438230.1"/>
    <property type="molecule type" value="Genomic_DNA"/>
</dbReference>
<reference evidence="1" key="2">
    <citation type="journal article" date="2024" name="Plant">
        <title>Genomic evolution and insights into agronomic trait innovations of Sesamum species.</title>
        <authorList>
            <person name="Miao H."/>
            <person name="Wang L."/>
            <person name="Qu L."/>
            <person name="Liu H."/>
            <person name="Sun Y."/>
            <person name="Le M."/>
            <person name="Wang Q."/>
            <person name="Wei S."/>
            <person name="Zheng Y."/>
            <person name="Lin W."/>
            <person name="Duan Y."/>
            <person name="Cao H."/>
            <person name="Xiong S."/>
            <person name="Wang X."/>
            <person name="Wei L."/>
            <person name="Li C."/>
            <person name="Ma Q."/>
            <person name="Ju M."/>
            <person name="Zhao R."/>
            <person name="Li G."/>
            <person name="Mu C."/>
            <person name="Tian Q."/>
            <person name="Mei H."/>
            <person name="Zhang T."/>
            <person name="Gao T."/>
            <person name="Zhang H."/>
        </authorList>
    </citation>
    <scope>NUCLEOTIDE SEQUENCE</scope>
    <source>
        <strain evidence="1">3651</strain>
    </source>
</reference>
<dbReference type="Proteomes" id="UP001293254">
    <property type="component" value="Unassembled WGS sequence"/>
</dbReference>
<evidence type="ECO:0000313" key="1">
    <source>
        <dbReference type="EMBL" id="KAK4438230.1"/>
    </source>
</evidence>
<reference evidence="1" key="1">
    <citation type="submission" date="2020-06" db="EMBL/GenBank/DDBJ databases">
        <authorList>
            <person name="Li T."/>
            <person name="Hu X."/>
            <person name="Zhang T."/>
            <person name="Song X."/>
            <person name="Zhang H."/>
            <person name="Dai N."/>
            <person name="Sheng W."/>
            <person name="Hou X."/>
            <person name="Wei L."/>
        </authorList>
    </citation>
    <scope>NUCLEOTIDE SEQUENCE</scope>
    <source>
        <strain evidence="1">3651</strain>
        <tissue evidence="1">Leaf</tissue>
    </source>
</reference>
<comment type="caution">
    <text evidence="1">The sequence shown here is derived from an EMBL/GenBank/DDBJ whole genome shotgun (WGS) entry which is preliminary data.</text>
</comment>
<sequence length="109" mass="11807">MDGKLLASRSLVQGKSCGFLNLQEPMQANGKWVPQSFQGLAVSHDAQAQVAFPMRNRGGRKSDMLVSFLDGHGKGDTIKNSCDNNDPYAMGEHVEKREKGLALAACEVD</sequence>
<protein>
    <submittedName>
        <fullName evidence="1">Uncharacterized protein</fullName>
    </submittedName>
</protein>
<name>A0AAE2CXN7_9LAMI</name>